<feature type="chain" id="PRO_5044879438" description="MD-2-related lipid-recognition domain-containing protein" evidence="1">
    <location>
        <begin position="20"/>
        <end position="156"/>
    </location>
</feature>
<dbReference type="SUPFAM" id="SSF81296">
    <property type="entry name" value="E set domains"/>
    <property type="match status" value="1"/>
</dbReference>
<feature type="signal peptide" evidence="1">
    <location>
        <begin position="1"/>
        <end position="19"/>
    </location>
</feature>
<proteinExistence type="predicted"/>
<dbReference type="InterPro" id="IPR039945">
    <property type="entry name" value="LY86"/>
</dbReference>
<dbReference type="AlphaFoldDB" id="A0ABD1JFP3"/>
<protein>
    <recommendedName>
        <fullName evidence="2">MD-2-related lipid-recognition domain-containing protein</fullName>
    </recommendedName>
</protein>
<keyword evidence="1" id="KW-0732">Signal</keyword>
<dbReference type="PANTHER" id="PTHR20838">
    <property type="entry name" value="LYMPHOCYTE ANTIGEN 86"/>
    <property type="match status" value="1"/>
</dbReference>
<evidence type="ECO:0000313" key="3">
    <source>
        <dbReference type="EMBL" id="KAL2085967.1"/>
    </source>
</evidence>
<dbReference type="SMART" id="SM00737">
    <property type="entry name" value="ML"/>
    <property type="match status" value="1"/>
</dbReference>
<dbReference type="Pfam" id="PF02221">
    <property type="entry name" value="E1_DerP2_DerF2"/>
    <property type="match status" value="1"/>
</dbReference>
<dbReference type="EMBL" id="JBHFQA010000016">
    <property type="protein sequence ID" value="KAL2085967.1"/>
    <property type="molecule type" value="Genomic_DNA"/>
</dbReference>
<dbReference type="GO" id="GO:0007399">
    <property type="term" value="P:nervous system development"/>
    <property type="evidence" value="ECO:0007669"/>
    <property type="project" value="UniProtKB-ARBA"/>
</dbReference>
<dbReference type="Proteomes" id="UP001591681">
    <property type="component" value="Unassembled WGS sequence"/>
</dbReference>
<sequence length="156" mass="17816">MALSFLPLAMFLLRTVTEGVQWPEHVVCTLPHLRLSYVSCDPLQDIGFTLDHCPDLFRRKVHSKVSFLLRHSIEEVYLSVDLFVGNAEPVHYDETLCLPHIQRFTFCGQKKGELLNQDWPLDVKLAPPKGHFIAQIRLINQDADQIACANVTFIFG</sequence>
<reference evidence="3 4" key="1">
    <citation type="submission" date="2024-09" db="EMBL/GenBank/DDBJ databases">
        <title>A chromosome-level genome assembly of Gray's grenadier anchovy, Coilia grayii.</title>
        <authorList>
            <person name="Fu Z."/>
        </authorList>
    </citation>
    <scope>NUCLEOTIDE SEQUENCE [LARGE SCALE GENOMIC DNA]</scope>
    <source>
        <strain evidence="3">G4</strain>
        <tissue evidence="3">Muscle</tissue>
    </source>
</reference>
<keyword evidence="4" id="KW-1185">Reference proteome</keyword>
<feature type="domain" description="MD-2-related lipid-recognition" evidence="2">
    <location>
        <begin position="37"/>
        <end position="153"/>
    </location>
</feature>
<dbReference type="PANTHER" id="PTHR20838:SF0">
    <property type="entry name" value="LYMPHOCYTE ANTIGEN 86"/>
    <property type="match status" value="1"/>
</dbReference>
<accession>A0ABD1JFP3</accession>
<name>A0ABD1JFP3_9TELE</name>
<evidence type="ECO:0000259" key="2">
    <source>
        <dbReference type="SMART" id="SM00737"/>
    </source>
</evidence>
<dbReference type="InterPro" id="IPR003172">
    <property type="entry name" value="ML_dom"/>
</dbReference>
<comment type="caution">
    <text evidence="3">The sequence shown here is derived from an EMBL/GenBank/DDBJ whole genome shotgun (WGS) entry which is preliminary data.</text>
</comment>
<dbReference type="Gene3D" id="2.60.40.770">
    <property type="match status" value="1"/>
</dbReference>
<evidence type="ECO:0000313" key="4">
    <source>
        <dbReference type="Proteomes" id="UP001591681"/>
    </source>
</evidence>
<evidence type="ECO:0000256" key="1">
    <source>
        <dbReference type="SAM" id="SignalP"/>
    </source>
</evidence>
<gene>
    <name evidence="3" type="ORF">ACEWY4_019287</name>
</gene>
<organism evidence="3 4">
    <name type="scientific">Coilia grayii</name>
    <name type="common">Gray's grenadier anchovy</name>
    <dbReference type="NCBI Taxonomy" id="363190"/>
    <lineage>
        <taxon>Eukaryota</taxon>
        <taxon>Metazoa</taxon>
        <taxon>Chordata</taxon>
        <taxon>Craniata</taxon>
        <taxon>Vertebrata</taxon>
        <taxon>Euteleostomi</taxon>
        <taxon>Actinopterygii</taxon>
        <taxon>Neopterygii</taxon>
        <taxon>Teleostei</taxon>
        <taxon>Clupei</taxon>
        <taxon>Clupeiformes</taxon>
        <taxon>Clupeoidei</taxon>
        <taxon>Engraulidae</taxon>
        <taxon>Coilinae</taxon>
        <taxon>Coilia</taxon>
    </lineage>
</organism>
<dbReference type="InterPro" id="IPR014756">
    <property type="entry name" value="Ig_E-set"/>
</dbReference>